<evidence type="ECO:0000256" key="9">
    <source>
        <dbReference type="RuleBase" id="RU361164"/>
    </source>
</evidence>
<evidence type="ECO:0000256" key="8">
    <source>
        <dbReference type="ARBA" id="ARBA00023326"/>
    </source>
</evidence>
<dbReference type="AlphaFoldDB" id="A0AAD7P2L7"/>
<evidence type="ECO:0000256" key="3">
    <source>
        <dbReference type="ARBA" id="ARBA00022729"/>
    </source>
</evidence>
<dbReference type="EMBL" id="JARJLG010000001">
    <property type="protein sequence ID" value="KAJ7785355.1"/>
    <property type="molecule type" value="Genomic_DNA"/>
</dbReference>
<accession>A0AAD7P2L7</accession>
<dbReference type="Gene3D" id="2.70.100.10">
    <property type="entry name" value="Glycoside hydrolase, family 7, domain"/>
    <property type="match status" value="1"/>
</dbReference>
<organism evidence="11 12">
    <name type="scientific">Mycena maculata</name>
    <dbReference type="NCBI Taxonomy" id="230809"/>
    <lineage>
        <taxon>Eukaryota</taxon>
        <taxon>Fungi</taxon>
        <taxon>Dikarya</taxon>
        <taxon>Basidiomycota</taxon>
        <taxon>Agaricomycotina</taxon>
        <taxon>Agaricomycetes</taxon>
        <taxon>Agaricomycetidae</taxon>
        <taxon>Agaricales</taxon>
        <taxon>Marasmiineae</taxon>
        <taxon>Mycenaceae</taxon>
        <taxon>Mycena</taxon>
    </lineage>
</organism>
<feature type="region of interest" description="Disordered" evidence="10">
    <location>
        <begin position="329"/>
        <end position="352"/>
    </location>
</feature>
<proteinExistence type="inferred from homology"/>
<dbReference type="Pfam" id="PF00840">
    <property type="entry name" value="Glyco_hydro_7"/>
    <property type="match status" value="2"/>
</dbReference>
<dbReference type="GO" id="GO:0016162">
    <property type="term" value="F:cellulose 1,4-beta-cellobiosidase activity"/>
    <property type="evidence" value="ECO:0007669"/>
    <property type="project" value="UniProtKB-EC"/>
</dbReference>
<dbReference type="SUPFAM" id="SSF49899">
    <property type="entry name" value="Concanavalin A-like lectins/glucanases"/>
    <property type="match status" value="1"/>
</dbReference>
<keyword evidence="4 9" id="KW-0378">Hydrolase</keyword>
<dbReference type="GO" id="GO:0030245">
    <property type="term" value="P:cellulose catabolic process"/>
    <property type="evidence" value="ECO:0007669"/>
    <property type="project" value="UniProtKB-KW"/>
</dbReference>
<keyword evidence="7 9" id="KW-0326">Glycosidase</keyword>
<evidence type="ECO:0000256" key="2">
    <source>
        <dbReference type="ARBA" id="ARBA00006044"/>
    </source>
</evidence>
<evidence type="ECO:0000313" key="12">
    <source>
        <dbReference type="Proteomes" id="UP001215280"/>
    </source>
</evidence>
<sequence length="446" mass="49202">MPQTFRSMIITDHTERLGYRDRVQVTRKSPALLDNASPDAYTVGRAPTPHVNEYSVNYLFYAVSNNNERKKASTPPEPYTEDFMNTSEIECAEDMLGSDIAPVNSVSAAPNDWVVQHLSLDGPKADEKFRDIHGEPMGTILVDFNQLTAGNSKRKLPESLRDAGNEFRSRTLPALRAGLVLLRDTPDKDLFNVSNYVSSPSARGIHSMHPKNRIGTRPVEVVLTILSVLLGNSKMFPAALVSLCLAVTYGQQICTQLAEAHPVLTTQQCAANEECTTLQTSVILDSNWPWTHQTTRHHQLLHRKHLLCPDPVTCVENCALDGANYEARKRGKKRASANSSRQGATMGSPPEPTLVPAFTSWPPTQYQLFQLLSQEFTFTIDMSHLGCGLNGALYLTGVLSMFIFLSQNLALNNPEMDADGGVSKYPNNKTGAQYGVGYCDSQVFPL</sequence>
<protein>
    <recommendedName>
        <fullName evidence="9">Glucanase</fullName>
        <ecNumber evidence="9">3.2.1.-</ecNumber>
    </recommendedName>
</protein>
<name>A0AAD7P2L7_9AGAR</name>
<feature type="compositionally biased region" description="Polar residues" evidence="10">
    <location>
        <begin position="336"/>
        <end position="345"/>
    </location>
</feature>
<dbReference type="InterPro" id="IPR013320">
    <property type="entry name" value="ConA-like_dom_sf"/>
</dbReference>
<dbReference type="PRINTS" id="PR00734">
    <property type="entry name" value="GLHYDRLASE7"/>
</dbReference>
<evidence type="ECO:0000256" key="6">
    <source>
        <dbReference type="ARBA" id="ARBA00023277"/>
    </source>
</evidence>
<dbReference type="Proteomes" id="UP001215280">
    <property type="component" value="Unassembled WGS sequence"/>
</dbReference>
<keyword evidence="3" id="KW-0732">Signal</keyword>
<evidence type="ECO:0000256" key="4">
    <source>
        <dbReference type="ARBA" id="ARBA00022801"/>
    </source>
</evidence>
<evidence type="ECO:0000256" key="10">
    <source>
        <dbReference type="SAM" id="MobiDB-lite"/>
    </source>
</evidence>
<dbReference type="InterPro" id="IPR037019">
    <property type="entry name" value="Glyco_hydro_7_sf"/>
</dbReference>
<keyword evidence="8 9" id="KW-0624">Polysaccharide degradation</keyword>
<reference evidence="11" key="1">
    <citation type="submission" date="2023-03" db="EMBL/GenBank/DDBJ databases">
        <title>Massive genome expansion in bonnet fungi (Mycena s.s.) driven by repeated elements and novel gene families across ecological guilds.</title>
        <authorList>
            <consortium name="Lawrence Berkeley National Laboratory"/>
            <person name="Harder C.B."/>
            <person name="Miyauchi S."/>
            <person name="Viragh M."/>
            <person name="Kuo A."/>
            <person name="Thoen E."/>
            <person name="Andreopoulos B."/>
            <person name="Lu D."/>
            <person name="Skrede I."/>
            <person name="Drula E."/>
            <person name="Henrissat B."/>
            <person name="Morin E."/>
            <person name="Kohler A."/>
            <person name="Barry K."/>
            <person name="LaButti K."/>
            <person name="Morin E."/>
            <person name="Salamov A."/>
            <person name="Lipzen A."/>
            <person name="Mereny Z."/>
            <person name="Hegedus B."/>
            <person name="Baldrian P."/>
            <person name="Stursova M."/>
            <person name="Weitz H."/>
            <person name="Taylor A."/>
            <person name="Grigoriev I.V."/>
            <person name="Nagy L.G."/>
            <person name="Martin F."/>
            <person name="Kauserud H."/>
        </authorList>
    </citation>
    <scope>NUCLEOTIDE SEQUENCE</scope>
    <source>
        <strain evidence="11">CBHHK188m</strain>
    </source>
</reference>
<gene>
    <name evidence="11" type="ORF">DFH07DRAFT_935101</name>
</gene>
<keyword evidence="6" id="KW-0119">Carbohydrate metabolism</keyword>
<comment type="similarity">
    <text evidence="2 9">Belongs to the glycosyl hydrolase 7 (cellulase C) family.</text>
</comment>
<evidence type="ECO:0000256" key="7">
    <source>
        <dbReference type="ARBA" id="ARBA00023295"/>
    </source>
</evidence>
<dbReference type="PANTHER" id="PTHR33753">
    <property type="entry name" value="1,4-BETA-D-GLUCAN CELLOBIOHYDROLASE B"/>
    <property type="match status" value="1"/>
</dbReference>
<comment type="caution">
    <text evidence="11">The sequence shown here is derived from an EMBL/GenBank/DDBJ whole genome shotgun (WGS) entry which is preliminary data.</text>
</comment>
<keyword evidence="5 9" id="KW-0136">Cellulose degradation</keyword>
<dbReference type="InterPro" id="IPR001722">
    <property type="entry name" value="Glyco_hydro_7"/>
</dbReference>
<dbReference type="PANTHER" id="PTHR33753:SF2">
    <property type="entry name" value="GLYCOSIDE HYDROLASE FAMILY 7 PROTEIN"/>
    <property type="match status" value="1"/>
</dbReference>
<evidence type="ECO:0000256" key="1">
    <source>
        <dbReference type="ARBA" id="ARBA00001641"/>
    </source>
</evidence>
<dbReference type="EC" id="3.2.1.-" evidence="9"/>
<evidence type="ECO:0000313" key="11">
    <source>
        <dbReference type="EMBL" id="KAJ7785355.1"/>
    </source>
</evidence>
<evidence type="ECO:0000256" key="5">
    <source>
        <dbReference type="ARBA" id="ARBA00023001"/>
    </source>
</evidence>
<comment type="catalytic activity">
    <reaction evidence="1">
        <text>Hydrolysis of (1-&gt;4)-beta-D-glucosidic linkages in cellulose and cellotetraose, releasing cellobiose from the non-reducing ends of the chains.</text>
        <dbReference type="EC" id="3.2.1.91"/>
    </reaction>
</comment>
<keyword evidence="12" id="KW-1185">Reference proteome</keyword>